<sequence length="497" mass="56418">MIQWAAVFGLWVCTGAELSAAEREPQAAAQRPNVLFIAIDDLNDWVGPLAGHPQVQTPHLDALARRGVTFTNAHCQSPLCNPSRTSVLTGLRPSTTGVYALAPWFRSDGRFRDHPTLFQWFRRHGYWTASTGKVFHGGYPPRAERPQEADEWGPDGRLASRPPKKFVQTPDPHPLVDWGIFPEKDEDCFDHDIATWAADWLRKAPQDKPWFLAVGFQHPHVPCYAPKKWFDLYPEDRLVLPPVREDDRADLPRFASYLHWKLPEPRWKWLQQAGQWKPLVRAYLASVSFVDHQVGRVLQALQQSGQAERTLVVLWSDHGWHLGEKGITGKNTLWERSTRVPLILAGPGVAAGGRCQRPVELLDLYPTLAESCGLPVPSALEGVSLVPLLKDPRAPRQRPAITTHNPGNHAVRTERWRYIRYADGSEELYDVQADPHEWHNLAAQERYEPIKKELARWLPRNDAPPMRGSAGRLLIVENGVPIWEGRPIRPDDPFPDQ</sequence>
<organism evidence="9 10">
    <name type="scientific">Thermogemmata fonticola</name>
    <dbReference type="NCBI Taxonomy" id="2755323"/>
    <lineage>
        <taxon>Bacteria</taxon>
        <taxon>Pseudomonadati</taxon>
        <taxon>Planctomycetota</taxon>
        <taxon>Planctomycetia</taxon>
        <taxon>Gemmatales</taxon>
        <taxon>Gemmataceae</taxon>
        <taxon>Thermogemmata</taxon>
    </lineage>
</organism>
<name>A0A7V9AD07_9BACT</name>
<evidence type="ECO:0000256" key="5">
    <source>
        <dbReference type="ARBA" id="ARBA00022801"/>
    </source>
</evidence>
<dbReference type="GO" id="GO:0046872">
    <property type="term" value="F:metal ion binding"/>
    <property type="evidence" value="ECO:0007669"/>
    <property type="project" value="UniProtKB-KW"/>
</dbReference>
<gene>
    <name evidence="9" type="ORF">H0921_14240</name>
</gene>
<dbReference type="AlphaFoldDB" id="A0A7V9AD07"/>
<evidence type="ECO:0000313" key="10">
    <source>
        <dbReference type="Proteomes" id="UP000542342"/>
    </source>
</evidence>
<evidence type="ECO:0000256" key="1">
    <source>
        <dbReference type="ARBA" id="ARBA00001913"/>
    </source>
</evidence>
<comment type="similarity">
    <text evidence="2">Belongs to the sulfatase family.</text>
</comment>
<evidence type="ECO:0000256" key="7">
    <source>
        <dbReference type="SAM" id="MobiDB-lite"/>
    </source>
</evidence>
<keyword evidence="3" id="KW-0479">Metal-binding</keyword>
<comment type="cofactor">
    <cofactor evidence="1">
        <name>Ca(2+)</name>
        <dbReference type="ChEBI" id="CHEBI:29108"/>
    </cofactor>
</comment>
<comment type="caution">
    <text evidence="9">The sequence shown here is derived from an EMBL/GenBank/DDBJ whole genome shotgun (WGS) entry which is preliminary data.</text>
</comment>
<keyword evidence="10" id="KW-1185">Reference proteome</keyword>
<evidence type="ECO:0000313" key="9">
    <source>
        <dbReference type="EMBL" id="MBA2227317.1"/>
    </source>
</evidence>
<dbReference type="InterPro" id="IPR017850">
    <property type="entry name" value="Alkaline_phosphatase_core_sf"/>
</dbReference>
<evidence type="ECO:0000256" key="6">
    <source>
        <dbReference type="ARBA" id="ARBA00022837"/>
    </source>
</evidence>
<protein>
    <submittedName>
        <fullName evidence="9">Sulfatase</fullName>
    </submittedName>
</protein>
<feature type="domain" description="Sulfatase N-terminal" evidence="8">
    <location>
        <begin position="32"/>
        <end position="370"/>
    </location>
</feature>
<dbReference type="Pfam" id="PF00884">
    <property type="entry name" value="Sulfatase"/>
    <property type="match status" value="1"/>
</dbReference>
<proteinExistence type="inferred from homology"/>
<accession>A0A7V9AD07</accession>
<dbReference type="InterPro" id="IPR035874">
    <property type="entry name" value="IDS"/>
</dbReference>
<keyword evidence="5" id="KW-0378">Hydrolase</keyword>
<dbReference type="Gene3D" id="3.40.720.10">
    <property type="entry name" value="Alkaline Phosphatase, subunit A"/>
    <property type="match status" value="1"/>
</dbReference>
<dbReference type="EMBL" id="JACEFB010000013">
    <property type="protein sequence ID" value="MBA2227317.1"/>
    <property type="molecule type" value="Genomic_DNA"/>
</dbReference>
<feature type="region of interest" description="Disordered" evidence="7">
    <location>
        <begin position="142"/>
        <end position="166"/>
    </location>
</feature>
<evidence type="ECO:0000259" key="8">
    <source>
        <dbReference type="Pfam" id="PF00884"/>
    </source>
</evidence>
<dbReference type="Proteomes" id="UP000542342">
    <property type="component" value="Unassembled WGS sequence"/>
</dbReference>
<dbReference type="PANTHER" id="PTHR45953:SF1">
    <property type="entry name" value="IDURONATE 2-SULFATASE"/>
    <property type="match status" value="1"/>
</dbReference>
<dbReference type="PANTHER" id="PTHR45953">
    <property type="entry name" value="IDURONATE 2-SULFATASE"/>
    <property type="match status" value="1"/>
</dbReference>
<evidence type="ECO:0000256" key="3">
    <source>
        <dbReference type="ARBA" id="ARBA00022723"/>
    </source>
</evidence>
<dbReference type="GO" id="GO:0004423">
    <property type="term" value="F:iduronate-2-sulfatase activity"/>
    <property type="evidence" value="ECO:0007669"/>
    <property type="project" value="InterPro"/>
</dbReference>
<keyword evidence="6" id="KW-0106">Calcium</keyword>
<keyword evidence="4" id="KW-0732">Signal</keyword>
<dbReference type="SUPFAM" id="SSF53649">
    <property type="entry name" value="Alkaline phosphatase-like"/>
    <property type="match status" value="1"/>
</dbReference>
<dbReference type="CDD" id="cd16030">
    <property type="entry name" value="iduronate-2-sulfatase"/>
    <property type="match status" value="1"/>
</dbReference>
<reference evidence="9 10" key="1">
    <citation type="submission" date="2020-07" db="EMBL/GenBank/DDBJ databases">
        <title>Thermogemmata thermophila gen. nov., sp. nov., a novel moderate thermophilic planctomycete from a Kamchatka hot spring.</title>
        <authorList>
            <person name="Elcheninov A.G."/>
            <person name="Podosokorskaya O.A."/>
            <person name="Kovaleva O.L."/>
            <person name="Novikov A."/>
            <person name="Bonch-Osmolovskaya E.A."/>
            <person name="Toshchakov S.V."/>
            <person name="Kublanov I.V."/>
        </authorList>
    </citation>
    <scope>NUCLEOTIDE SEQUENCE [LARGE SCALE GENOMIC DNA]</scope>
    <source>
        <strain evidence="9 10">2918</strain>
    </source>
</reference>
<dbReference type="GO" id="GO:0005737">
    <property type="term" value="C:cytoplasm"/>
    <property type="evidence" value="ECO:0007669"/>
    <property type="project" value="TreeGrafter"/>
</dbReference>
<dbReference type="InterPro" id="IPR000917">
    <property type="entry name" value="Sulfatase_N"/>
</dbReference>
<evidence type="ECO:0000256" key="4">
    <source>
        <dbReference type="ARBA" id="ARBA00022729"/>
    </source>
</evidence>
<evidence type="ECO:0000256" key="2">
    <source>
        <dbReference type="ARBA" id="ARBA00008779"/>
    </source>
</evidence>